<dbReference type="Pfam" id="PF00806">
    <property type="entry name" value="PUF"/>
    <property type="match status" value="4"/>
</dbReference>
<protein>
    <recommendedName>
        <fullName evidence="4">PUM-HD domain-containing protein</fullName>
    </recommendedName>
</protein>
<proteinExistence type="predicted"/>
<dbReference type="PANTHER" id="PTHR12537">
    <property type="entry name" value="RNA BINDING PROTEIN PUMILIO-RELATED"/>
    <property type="match status" value="1"/>
</dbReference>
<evidence type="ECO:0000313" key="5">
    <source>
        <dbReference type="EMBL" id="CAK0798407.1"/>
    </source>
</evidence>
<name>A0ABN9PYK2_9DINO</name>
<feature type="compositionally biased region" description="Basic residues" evidence="3">
    <location>
        <begin position="47"/>
        <end position="59"/>
    </location>
</feature>
<keyword evidence="6" id="KW-1185">Reference proteome</keyword>
<dbReference type="InterPro" id="IPR001313">
    <property type="entry name" value="Pumilio_RNA-bd_rpt"/>
</dbReference>
<keyword evidence="1" id="KW-0677">Repeat</keyword>
<feature type="repeat" description="Pumilio" evidence="2">
    <location>
        <begin position="389"/>
        <end position="424"/>
    </location>
</feature>
<accession>A0ABN9PYK2</accession>
<dbReference type="PROSITE" id="PS50302">
    <property type="entry name" value="PUM"/>
    <property type="match status" value="2"/>
</dbReference>
<evidence type="ECO:0000313" key="6">
    <source>
        <dbReference type="Proteomes" id="UP001189429"/>
    </source>
</evidence>
<organism evidence="5 6">
    <name type="scientific">Prorocentrum cordatum</name>
    <dbReference type="NCBI Taxonomy" id="2364126"/>
    <lineage>
        <taxon>Eukaryota</taxon>
        <taxon>Sar</taxon>
        <taxon>Alveolata</taxon>
        <taxon>Dinophyceae</taxon>
        <taxon>Prorocentrales</taxon>
        <taxon>Prorocentraceae</taxon>
        <taxon>Prorocentrum</taxon>
    </lineage>
</organism>
<dbReference type="SMART" id="SM00025">
    <property type="entry name" value="Pumilio"/>
    <property type="match status" value="5"/>
</dbReference>
<reference evidence="5" key="1">
    <citation type="submission" date="2023-10" db="EMBL/GenBank/DDBJ databases">
        <authorList>
            <person name="Chen Y."/>
            <person name="Shah S."/>
            <person name="Dougan E. K."/>
            <person name="Thang M."/>
            <person name="Chan C."/>
        </authorList>
    </citation>
    <scope>NUCLEOTIDE SEQUENCE [LARGE SCALE GENOMIC DNA]</scope>
</reference>
<feature type="domain" description="PUM-HD" evidence="4">
    <location>
        <begin position="332"/>
        <end position="575"/>
    </location>
</feature>
<dbReference type="SUPFAM" id="SSF48371">
    <property type="entry name" value="ARM repeat"/>
    <property type="match status" value="1"/>
</dbReference>
<dbReference type="Proteomes" id="UP001189429">
    <property type="component" value="Unassembled WGS sequence"/>
</dbReference>
<dbReference type="EMBL" id="CAUYUJ010001939">
    <property type="protein sequence ID" value="CAK0798407.1"/>
    <property type="molecule type" value="Genomic_DNA"/>
</dbReference>
<dbReference type="PANTHER" id="PTHR12537:SF12">
    <property type="entry name" value="MATERNAL PROTEIN PUMILIO"/>
    <property type="match status" value="1"/>
</dbReference>
<dbReference type="PROSITE" id="PS50303">
    <property type="entry name" value="PUM_HD"/>
    <property type="match status" value="1"/>
</dbReference>
<evidence type="ECO:0000256" key="2">
    <source>
        <dbReference type="PROSITE-ProRule" id="PRU00317"/>
    </source>
</evidence>
<feature type="region of interest" description="Disordered" evidence="3">
    <location>
        <begin position="137"/>
        <end position="174"/>
    </location>
</feature>
<feature type="compositionally biased region" description="Basic residues" evidence="3">
    <location>
        <begin position="309"/>
        <end position="318"/>
    </location>
</feature>
<gene>
    <name evidence="5" type="ORF">PCOR1329_LOCUS7174</name>
</gene>
<dbReference type="Gene3D" id="1.25.10.10">
    <property type="entry name" value="Leucine-rich Repeat Variant"/>
    <property type="match status" value="1"/>
</dbReference>
<dbReference type="InterPro" id="IPR016024">
    <property type="entry name" value="ARM-type_fold"/>
</dbReference>
<evidence type="ECO:0000259" key="4">
    <source>
        <dbReference type="PROSITE" id="PS50303"/>
    </source>
</evidence>
<evidence type="ECO:0000256" key="1">
    <source>
        <dbReference type="ARBA" id="ARBA00022737"/>
    </source>
</evidence>
<comment type="caution">
    <text evidence="5">The sequence shown here is derived from an EMBL/GenBank/DDBJ whole genome shotgun (WGS) entry which is preliminary data.</text>
</comment>
<feature type="compositionally biased region" description="Gly residues" evidence="3">
    <location>
        <begin position="283"/>
        <end position="301"/>
    </location>
</feature>
<evidence type="ECO:0000256" key="3">
    <source>
        <dbReference type="SAM" id="MobiDB-lite"/>
    </source>
</evidence>
<feature type="region of interest" description="Disordered" evidence="3">
    <location>
        <begin position="33"/>
        <end position="61"/>
    </location>
</feature>
<dbReference type="InterPro" id="IPR011989">
    <property type="entry name" value="ARM-like"/>
</dbReference>
<feature type="compositionally biased region" description="Polar residues" evidence="3">
    <location>
        <begin position="139"/>
        <end position="162"/>
    </location>
</feature>
<sequence length="575" mass="60646">GAAPPCSDVRMLACSWLWSQRCGSGGPQCCRPGLRHSSQRQPLARPGSRRRARESRQHRAVMGSTRISYGPGARRGSPVTTPVRPAAHAMCILGQDGAVASTRDADMPRPDEWLTEAAPHRSKVGRLALDAPLVGAVATPSSHTPRSDTSLSSQAPTGTTTAHGGDSDFVETPRSEVGVPRAECCWQPTDVPGAGAPPAAVWCWQPVAFGQQHAGHAEGWQYGQPQPQALFCVGQFAAQFAAGAQLGAQQCEAFGGATPAPAQRRRRGGGRPAPAPRAPAADGPGGSGGGTSGKSEGGGGSAPQQGRQRAQRGVRSGKRPPPPPPPAFDAAWCEARLAELEGDAGARGGALAAVCGHALQLSFDKAGTRLVQRALEVAGREARDALLAELSGHAVEMMQSPHANYVAQKVFEVLPAEKLGAVIREFEGRAERVARHRYGCRILIQLFAHCLELPACAALVSVLLSRASEHCCHTYAHHVIEAILEHTHDDEHKRIICRALLANLGPIVGHYHGGHVLRAAFAHCSDADVRSLCGCLADRFAEVTATKVGCNLYRELCEHPRARLASLPALGPQHQ</sequence>
<feature type="non-terminal residue" evidence="5">
    <location>
        <position position="1"/>
    </location>
</feature>
<feature type="repeat" description="Pumilio" evidence="2">
    <location>
        <begin position="353"/>
        <end position="388"/>
    </location>
</feature>
<feature type="region of interest" description="Disordered" evidence="3">
    <location>
        <begin position="256"/>
        <end position="329"/>
    </location>
</feature>
<dbReference type="InterPro" id="IPR033133">
    <property type="entry name" value="PUM-HD"/>
</dbReference>